<sequence length="164" mass="19199">MTLYEQWRDLIENQTDATFRDFWEEYSEAETRIYSDLLDNPGQKVSAPLKDLADKYQTRPVIFMGFLDGINTSLRKENDFENFSEDSQVELDIDLEKLYYNMLVADADYLYGLPQWDELLTEEKRQEITKAYKKSKTVVKGEKIGRNDPCPCGSGKKYKKCCGR</sequence>
<evidence type="ECO:0000313" key="1">
    <source>
        <dbReference type="EMBL" id="MCQ4635351.1"/>
    </source>
</evidence>
<dbReference type="InterPro" id="IPR004027">
    <property type="entry name" value="SEC_C_motif"/>
</dbReference>
<comment type="caution">
    <text evidence="1">The sequence shown here is derived from an EMBL/GenBank/DDBJ whole genome shotgun (WGS) entry which is preliminary data.</text>
</comment>
<dbReference type="SUPFAM" id="SSF103642">
    <property type="entry name" value="Sec-C motif"/>
    <property type="match status" value="1"/>
</dbReference>
<organism evidence="1 2">
    <name type="scientific">Anaerovorax odorimutans</name>
    <dbReference type="NCBI Taxonomy" id="109327"/>
    <lineage>
        <taxon>Bacteria</taxon>
        <taxon>Bacillati</taxon>
        <taxon>Bacillota</taxon>
        <taxon>Clostridia</taxon>
        <taxon>Peptostreptococcales</taxon>
        <taxon>Anaerovoracaceae</taxon>
        <taxon>Anaerovorax</taxon>
    </lineage>
</organism>
<reference evidence="1 2" key="1">
    <citation type="submission" date="2022-06" db="EMBL/GenBank/DDBJ databases">
        <title>Isolation of gut microbiota from human fecal samples.</title>
        <authorList>
            <person name="Pamer E.G."/>
            <person name="Barat B."/>
            <person name="Waligurski E."/>
            <person name="Medina S."/>
            <person name="Paddock L."/>
            <person name="Mostad J."/>
        </authorList>
    </citation>
    <scope>NUCLEOTIDE SEQUENCE [LARGE SCALE GENOMIC DNA]</scope>
    <source>
        <strain evidence="1 2">SL.3.17</strain>
    </source>
</reference>
<dbReference type="PANTHER" id="PTHR33747:SF1">
    <property type="entry name" value="ADENYLATE CYCLASE-ASSOCIATED CAP C-TERMINAL DOMAIN-CONTAINING PROTEIN"/>
    <property type="match status" value="1"/>
</dbReference>
<dbReference type="Proteomes" id="UP001524502">
    <property type="component" value="Unassembled WGS sequence"/>
</dbReference>
<proteinExistence type="predicted"/>
<dbReference type="EMBL" id="JANFXK010000001">
    <property type="protein sequence ID" value="MCQ4635351.1"/>
    <property type="molecule type" value="Genomic_DNA"/>
</dbReference>
<dbReference type="Gene3D" id="3.10.450.50">
    <property type="match status" value="1"/>
</dbReference>
<evidence type="ECO:0000313" key="2">
    <source>
        <dbReference type="Proteomes" id="UP001524502"/>
    </source>
</evidence>
<dbReference type="Pfam" id="PF02810">
    <property type="entry name" value="SEC-C"/>
    <property type="match status" value="1"/>
</dbReference>
<accession>A0ABT1RK61</accession>
<dbReference type="PANTHER" id="PTHR33747">
    <property type="entry name" value="UPF0225 PROTEIN SCO1677"/>
    <property type="match status" value="1"/>
</dbReference>
<keyword evidence="2" id="KW-1185">Reference proteome</keyword>
<name>A0ABT1RK61_9FIRM</name>
<dbReference type="NCBIfam" id="NF004088">
    <property type="entry name" value="PRK05590.1"/>
    <property type="match status" value="1"/>
</dbReference>
<gene>
    <name evidence="1" type="ORF">NE619_01295</name>
</gene>
<protein>
    <submittedName>
        <fullName evidence="1">SEC-C metal-binding domain-containing protein</fullName>
    </submittedName>
</protein>
<dbReference type="RefSeq" id="WP_256130546.1">
    <property type="nucleotide sequence ID" value="NZ_JANFXK010000001.1"/>
</dbReference>